<evidence type="ECO:0000256" key="6">
    <source>
        <dbReference type="ARBA" id="ARBA00023136"/>
    </source>
</evidence>
<keyword evidence="6" id="KW-0472">Membrane</keyword>
<dbReference type="PANTHER" id="PTHR35093:SF8">
    <property type="entry name" value="OUTER MEMBRANE PROTEIN NMB0088-RELATED"/>
    <property type="match status" value="1"/>
</dbReference>
<evidence type="ECO:0000256" key="7">
    <source>
        <dbReference type="ARBA" id="ARBA00023237"/>
    </source>
</evidence>
<evidence type="ECO:0000313" key="9">
    <source>
        <dbReference type="EMBL" id="MCJ1959106.1"/>
    </source>
</evidence>
<evidence type="ECO:0000256" key="8">
    <source>
        <dbReference type="SAM" id="SignalP"/>
    </source>
</evidence>
<protein>
    <submittedName>
        <fullName evidence="9">Porin</fullName>
    </submittedName>
</protein>
<evidence type="ECO:0000256" key="3">
    <source>
        <dbReference type="ARBA" id="ARBA00022452"/>
    </source>
</evidence>
<reference evidence="9" key="1">
    <citation type="submission" date="2022-03" db="EMBL/GenBank/DDBJ databases">
        <title>Identification of a novel bacterium isolated from mangrove sediments.</title>
        <authorList>
            <person name="Pan X."/>
        </authorList>
    </citation>
    <scope>NUCLEOTIDE SEQUENCE</scope>
    <source>
        <strain evidence="9">B2637</strain>
    </source>
</reference>
<dbReference type="RefSeq" id="WP_243796219.1">
    <property type="nucleotide sequence ID" value="NZ_JALHAT010000001.1"/>
</dbReference>
<feature type="chain" id="PRO_5046741122" evidence="8">
    <location>
        <begin position="35"/>
        <end position="428"/>
    </location>
</feature>
<evidence type="ECO:0000256" key="5">
    <source>
        <dbReference type="ARBA" id="ARBA00022729"/>
    </source>
</evidence>
<keyword evidence="10" id="KW-1185">Reference proteome</keyword>
<dbReference type="Pfam" id="PF03349">
    <property type="entry name" value="Toluene_X"/>
    <property type="match status" value="1"/>
</dbReference>
<proteinExistence type="inferred from homology"/>
<accession>A0ABT0A7D1</accession>
<dbReference type="PANTHER" id="PTHR35093">
    <property type="entry name" value="OUTER MEMBRANE PROTEIN NMB0088-RELATED"/>
    <property type="match status" value="1"/>
</dbReference>
<keyword evidence="5 8" id="KW-0732">Signal</keyword>
<keyword evidence="3" id="KW-1134">Transmembrane beta strand</keyword>
<evidence type="ECO:0000256" key="2">
    <source>
        <dbReference type="ARBA" id="ARBA00008163"/>
    </source>
</evidence>
<comment type="subcellular location">
    <subcellularLocation>
        <location evidence="1">Cell outer membrane</location>
        <topology evidence="1">Multi-pass membrane protein</topology>
    </subcellularLocation>
</comment>
<comment type="similarity">
    <text evidence="2">Belongs to the OmpP1/FadL family.</text>
</comment>
<organism evidence="9 10">
    <name type="scientific">Novosphingobium mangrovi</name>
    <name type="common">ex Hu et al. 2023</name>
    <dbReference type="NCBI Taxonomy" id="2930094"/>
    <lineage>
        <taxon>Bacteria</taxon>
        <taxon>Pseudomonadati</taxon>
        <taxon>Pseudomonadota</taxon>
        <taxon>Alphaproteobacteria</taxon>
        <taxon>Sphingomonadales</taxon>
        <taxon>Sphingomonadaceae</taxon>
        <taxon>Novosphingobium</taxon>
    </lineage>
</organism>
<dbReference type="SUPFAM" id="SSF56935">
    <property type="entry name" value="Porins"/>
    <property type="match status" value="1"/>
</dbReference>
<keyword evidence="4" id="KW-0812">Transmembrane</keyword>
<gene>
    <name evidence="9" type="ORF">MTR65_00225</name>
</gene>
<dbReference type="Proteomes" id="UP001162802">
    <property type="component" value="Unassembled WGS sequence"/>
</dbReference>
<sequence>MPTFVSRPAGALAPRAALAVSAAALVLFASPAQATDGYFLNGSGAKAKGAGGVGIAMPQDALAIAANPAAATSLGHRLDIGVEIFVPDRGAEIAGNGAGLDGRYSGNGSNPFVLPEIGYVRPLSDRVALGLTINGNGGMNTHYKANPFASFGAQGAAGVNLQQIQISPTLAVEVAAGHSLGVSPVIVLQGFEMTGAQPFAGYSQAPANFTNRGTDWSAGVGVRLGYLGQLTRFLKVGAFYQSKIKTGDFDRYAGLFADGGSFDVPEAWGLGAALTPVPALTLGADYKRINYGGVAAVGNPIDVLFQGRPFGSEGGPGFGWRDVDVWKLGAVYTASDRLTLRAGYGRSDNPVPRAQTLLNIFAPGVVRSHYTLGATFALSDRAEVTGYAMRAPRQTVRGEGSIPAPFGGGEADVSLAETSVGFSLGLKL</sequence>
<evidence type="ECO:0000256" key="4">
    <source>
        <dbReference type="ARBA" id="ARBA00022692"/>
    </source>
</evidence>
<evidence type="ECO:0000313" key="10">
    <source>
        <dbReference type="Proteomes" id="UP001162802"/>
    </source>
</evidence>
<evidence type="ECO:0000256" key="1">
    <source>
        <dbReference type="ARBA" id="ARBA00004571"/>
    </source>
</evidence>
<comment type="caution">
    <text evidence="9">The sequence shown here is derived from an EMBL/GenBank/DDBJ whole genome shotgun (WGS) entry which is preliminary data.</text>
</comment>
<dbReference type="InterPro" id="IPR005017">
    <property type="entry name" value="OMPP1/FadL/TodX"/>
</dbReference>
<name>A0ABT0A7D1_9SPHN</name>
<feature type="signal peptide" evidence="8">
    <location>
        <begin position="1"/>
        <end position="34"/>
    </location>
</feature>
<keyword evidence="7" id="KW-0998">Cell outer membrane</keyword>
<dbReference type="Gene3D" id="2.40.160.60">
    <property type="entry name" value="Outer membrane protein transport protein (OMPP1/FadL/TodX)"/>
    <property type="match status" value="1"/>
</dbReference>
<dbReference type="EMBL" id="JALHAT010000001">
    <property type="protein sequence ID" value="MCJ1959106.1"/>
    <property type="molecule type" value="Genomic_DNA"/>
</dbReference>